<name>A0ACB7FGE2_NIBAL</name>
<dbReference type="EMBL" id="CM024800">
    <property type="protein sequence ID" value="KAG8012928.1"/>
    <property type="molecule type" value="Genomic_DNA"/>
</dbReference>
<gene>
    <name evidence="1" type="ORF">GBF38_020894</name>
</gene>
<sequence>SSSQVERDDCSPHNVTLAYYVTSGKTVYISSLVVEALNVYGFDKLLSDIRQHTPSV</sequence>
<organism evidence="1 2">
    <name type="scientific">Nibea albiflora</name>
    <name type="common">Yellow drum</name>
    <name type="synonym">Corvina albiflora</name>
    <dbReference type="NCBI Taxonomy" id="240163"/>
    <lineage>
        <taxon>Eukaryota</taxon>
        <taxon>Metazoa</taxon>
        <taxon>Chordata</taxon>
        <taxon>Craniata</taxon>
        <taxon>Vertebrata</taxon>
        <taxon>Euteleostomi</taxon>
        <taxon>Actinopterygii</taxon>
        <taxon>Neopterygii</taxon>
        <taxon>Teleostei</taxon>
        <taxon>Neoteleostei</taxon>
        <taxon>Acanthomorphata</taxon>
        <taxon>Eupercaria</taxon>
        <taxon>Sciaenidae</taxon>
        <taxon>Nibea</taxon>
    </lineage>
</organism>
<reference evidence="1" key="1">
    <citation type="submission" date="2020-04" db="EMBL/GenBank/DDBJ databases">
        <title>A chromosome-scale assembly and high-density genetic map of the yellow drum (Nibea albiflora) genome.</title>
        <authorList>
            <person name="Xu D."/>
            <person name="Zhang W."/>
            <person name="Chen R."/>
            <person name="Tan P."/>
            <person name="Wang L."/>
            <person name="Song H."/>
            <person name="Tian L."/>
            <person name="Zhu Q."/>
            <person name="Wang B."/>
        </authorList>
    </citation>
    <scope>NUCLEOTIDE SEQUENCE</scope>
    <source>
        <strain evidence="1">ZJHYS-2018</strain>
    </source>
</reference>
<protein>
    <submittedName>
        <fullName evidence="1">Uncharacterized protein</fullName>
    </submittedName>
</protein>
<comment type="caution">
    <text evidence="1">The sequence shown here is derived from an EMBL/GenBank/DDBJ whole genome shotgun (WGS) entry which is preliminary data.</text>
</comment>
<dbReference type="Proteomes" id="UP000805704">
    <property type="component" value="Chromosome 12"/>
</dbReference>
<feature type="non-terminal residue" evidence="1">
    <location>
        <position position="1"/>
    </location>
</feature>
<feature type="non-terminal residue" evidence="1">
    <location>
        <position position="56"/>
    </location>
</feature>
<accession>A0ACB7FGE2</accession>
<keyword evidence="2" id="KW-1185">Reference proteome</keyword>
<evidence type="ECO:0000313" key="2">
    <source>
        <dbReference type="Proteomes" id="UP000805704"/>
    </source>
</evidence>
<evidence type="ECO:0000313" key="1">
    <source>
        <dbReference type="EMBL" id="KAG8012928.1"/>
    </source>
</evidence>
<proteinExistence type="predicted"/>